<sequence>MPRMSSELAATKMLRSELMPRSELMSRCSSELAAADKEKKTIVVSLWNDLATTIGQELLDIADQSPVFVIKSLKVGDFQVMLSHKCFIVNHKQKKLRCWYDSEGKEETMASVGAGSSPAAKNGGRSVYSDHVLHSHITSNQSLGDDKNDSSSK</sequence>
<dbReference type="Proteomes" id="UP001372338">
    <property type="component" value="Unassembled WGS sequence"/>
</dbReference>
<keyword evidence="2" id="KW-1185">Reference proteome</keyword>
<comment type="caution">
    <text evidence="1">The sequence shown here is derived from an EMBL/GenBank/DDBJ whole genome shotgun (WGS) entry which is preliminary data.</text>
</comment>
<dbReference type="Gene3D" id="2.40.50.140">
    <property type="entry name" value="Nucleic acid-binding proteins"/>
    <property type="match status" value="1"/>
</dbReference>
<dbReference type="AlphaFoldDB" id="A0AAN9J399"/>
<organism evidence="1 2">
    <name type="scientific">Crotalaria pallida</name>
    <name type="common">Smooth rattlebox</name>
    <name type="synonym">Crotalaria striata</name>
    <dbReference type="NCBI Taxonomy" id="3830"/>
    <lineage>
        <taxon>Eukaryota</taxon>
        <taxon>Viridiplantae</taxon>
        <taxon>Streptophyta</taxon>
        <taxon>Embryophyta</taxon>
        <taxon>Tracheophyta</taxon>
        <taxon>Spermatophyta</taxon>
        <taxon>Magnoliopsida</taxon>
        <taxon>eudicotyledons</taxon>
        <taxon>Gunneridae</taxon>
        <taxon>Pentapetalae</taxon>
        <taxon>rosids</taxon>
        <taxon>fabids</taxon>
        <taxon>Fabales</taxon>
        <taxon>Fabaceae</taxon>
        <taxon>Papilionoideae</taxon>
        <taxon>50 kb inversion clade</taxon>
        <taxon>genistoids sensu lato</taxon>
        <taxon>core genistoids</taxon>
        <taxon>Crotalarieae</taxon>
        <taxon>Crotalaria</taxon>
    </lineage>
</organism>
<protein>
    <submittedName>
        <fullName evidence="1">Uncharacterized protein</fullName>
    </submittedName>
</protein>
<dbReference type="EMBL" id="JAYWIO010000001">
    <property type="protein sequence ID" value="KAK7290079.1"/>
    <property type="molecule type" value="Genomic_DNA"/>
</dbReference>
<reference evidence="1 2" key="1">
    <citation type="submission" date="2024-01" db="EMBL/GenBank/DDBJ databases">
        <title>The genomes of 5 underutilized Papilionoideae crops provide insights into root nodulation and disease resistanc.</title>
        <authorList>
            <person name="Yuan L."/>
        </authorList>
    </citation>
    <scope>NUCLEOTIDE SEQUENCE [LARGE SCALE GENOMIC DNA]</scope>
    <source>
        <strain evidence="1">ZHUSHIDOU_FW_LH</strain>
        <tissue evidence="1">Leaf</tissue>
    </source>
</reference>
<accession>A0AAN9J399</accession>
<evidence type="ECO:0000313" key="2">
    <source>
        <dbReference type="Proteomes" id="UP001372338"/>
    </source>
</evidence>
<evidence type="ECO:0000313" key="1">
    <source>
        <dbReference type="EMBL" id="KAK7290079.1"/>
    </source>
</evidence>
<dbReference type="InterPro" id="IPR012340">
    <property type="entry name" value="NA-bd_OB-fold"/>
</dbReference>
<proteinExistence type="predicted"/>
<gene>
    <name evidence="1" type="ORF">RIF29_04246</name>
</gene>
<name>A0AAN9J399_CROPI</name>